<keyword evidence="1" id="KW-0732">Signal</keyword>
<gene>
    <name evidence="3" type="ORF">PT974_04850</name>
</gene>
<name>A0ABR0SQC0_9HYPO</name>
<proteinExistence type="predicted"/>
<evidence type="ECO:0000313" key="3">
    <source>
        <dbReference type="EMBL" id="KAK5994376.1"/>
    </source>
</evidence>
<accession>A0ABR0SQC0</accession>
<evidence type="ECO:0000259" key="2">
    <source>
        <dbReference type="Pfam" id="PF08787"/>
    </source>
</evidence>
<keyword evidence="4" id="KW-1185">Reference proteome</keyword>
<evidence type="ECO:0000313" key="4">
    <source>
        <dbReference type="Proteomes" id="UP001338125"/>
    </source>
</evidence>
<dbReference type="InterPro" id="IPR013320">
    <property type="entry name" value="ConA-like_dom_sf"/>
</dbReference>
<protein>
    <recommendedName>
        <fullName evidence="2">Alginate lyase 2 domain-containing protein</fullName>
    </recommendedName>
</protein>
<feature type="chain" id="PRO_5046616234" description="Alginate lyase 2 domain-containing protein" evidence="1">
    <location>
        <begin position="20"/>
        <end position="244"/>
    </location>
</feature>
<dbReference type="Proteomes" id="UP001338125">
    <property type="component" value="Unassembled WGS sequence"/>
</dbReference>
<dbReference type="Pfam" id="PF08787">
    <property type="entry name" value="Alginate_lyase2"/>
    <property type="match status" value="1"/>
</dbReference>
<comment type="caution">
    <text evidence="3">The sequence shown here is derived from an EMBL/GenBank/DDBJ whole genome shotgun (WGS) entry which is preliminary data.</text>
</comment>
<dbReference type="Gene3D" id="2.60.120.200">
    <property type="match status" value="1"/>
</dbReference>
<reference evidence="3 4" key="1">
    <citation type="submission" date="2024-01" db="EMBL/GenBank/DDBJ databases">
        <title>Complete genome of Cladobotryum mycophilum ATHUM6906.</title>
        <authorList>
            <person name="Christinaki A.C."/>
            <person name="Myridakis A.I."/>
            <person name="Kouvelis V.N."/>
        </authorList>
    </citation>
    <scope>NUCLEOTIDE SEQUENCE [LARGE SCALE GENOMIC DNA]</scope>
    <source>
        <strain evidence="3 4">ATHUM6906</strain>
    </source>
</reference>
<dbReference type="EMBL" id="JAVFKD010000010">
    <property type="protein sequence ID" value="KAK5994376.1"/>
    <property type="molecule type" value="Genomic_DNA"/>
</dbReference>
<organism evidence="3 4">
    <name type="scientific">Cladobotryum mycophilum</name>
    <dbReference type="NCBI Taxonomy" id="491253"/>
    <lineage>
        <taxon>Eukaryota</taxon>
        <taxon>Fungi</taxon>
        <taxon>Dikarya</taxon>
        <taxon>Ascomycota</taxon>
        <taxon>Pezizomycotina</taxon>
        <taxon>Sordariomycetes</taxon>
        <taxon>Hypocreomycetidae</taxon>
        <taxon>Hypocreales</taxon>
        <taxon>Hypocreaceae</taxon>
        <taxon>Cladobotryum</taxon>
    </lineage>
</organism>
<sequence length="244" mass="25013">MYAKLALASGLLVALPAVALNPSCAPGGNFDLSKWSLQLPSGSQGSPTTISGSKLSGCSGYTDQYFYTDGSTGQLVMKVPGSPASSGCVTTSGSSHCRTEFRESSPSSWSSSSGTHTLTVTMSVPKPDNGGHGTAIGQIFGSDAGKPLAEMYYSQSGEITIGVNQTPAGGSEVVSKVGQVAVGSSFTYILAFVNGKMSVTINGVKTSLSTYSWGTPNCYFKSGDYNQGSVPSEVHISSISVQHS</sequence>
<feature type="domain" description="Alginate lyase 2" evidence="2">
    <location>
        <begin position="30"/>
        <end position="243"/>
    </location>
</feature>
<dbReference type="InterPro" id="IPR014895">
    <property type="entry name" value="Alginate_lyase_2"/>
</dbReference>
<evidence type="ECO:0000256" key="1">
    <source>
        <dbReference type="SAM" id="SignalP"/>
    </source>
</evidence>
<dbReference type="SUPFAM" id="SSF49899">
    <property type="entry name" value="Concanavalin A-like lectins/glucanases"/>
    <property type="match status" value="1"/>
</dbReference>
<feature type="signal peptide" evidence="1">
    <location>
        <begin position="1"/>
        <end position="19"/>
    </location>
</feature>